<accession>A0AAW2EPC1</accession>
<dbReference type="Proteomes" id="UP001430953">
    <property type="component" value="Unassembled WGS sequence"/>
</dbReference>
<dbReference type="EMBL" id="JADYXP020000020">
    <property type="protein sequence ID" value="KAL0104231.1"/>
    <property type="molecule type" value="Genomic_DNA"/>
</dbReference>
<protein>
    <submittedName>
        <fullName evidence="1">Uncharacterized protein</fullName>
    </submittedName>
</protein>
<comment type="caution">
    <text evidence="1">The sequence shown here is derived from an EMBL/GenBank/DDBJ whole genome shotgun (WGS) entry which is preliminary data.</text>
</comment>
<dbReference type="AlphaFoldDB" id="A0AAW2EPC1"/>
<name>A0AAW2EPC1_9HYME</name>
<reference evidence="1 2" key="1">
    <citation type="submission" date="2023-03" db="EMBL/GenBank/DDBJ databases">
        <title>High recombination rates correlate with genetic variation in Cardiocondyla obscurior ants.</title>
        <authorList>
            <person name="Errbii M."/>
        </authorList>
    </citation>
    <scope>NUCLEOTIDE SEQUENCE [LARGE SCALE GENOMIC DNA]</scope>
    <source>
        <strain evidence="1">Alpha-2009</strain>
        <tissue evidence="1">Whole body</tissue>
    </source>
</reference>
<gene>
    <name evidence="1" type="ORF">PUN28_017149</name>
</gene>
<evidence type="ECO:0000313" key="1">
    <source>
        <dbReference type="EMBL" id="KAL0104231.1"/>
    </source>
</evidence>
<evidence type="ECO:0000313" key="2">
    <source>
        <dbReference type="Proteomes" id="UP001430953"/>
    </source>
</evidence>
<keyword evidence="2" id="KW-1185">Reference proteome</keyword>
<proteinExistence type="predicted"/>
<sequence>MPRAHARGALRNCDRCECIRARSWVLGRVKGKNGWASKNGDSLEGRKIRDRDRRTVRPLGDEKNLRNAGVSRFFCARRVLASFINGPERPAALSMTGRAGRLIGIRYRARIRSNLRRDARAPHLHSFRLKKKMHANVSSLEYSVTFINADPGSGIDILRAIRANRYSMTRQLLLGFKLIICIKYHTRYSLHK</sequence>
<organism evidence="1 2">
    <name type="scientific">Cardiocondyla obscurior</name>
    <dbReference type="NCBI Taxonomy" id="286306"/>
    <lineage>
        <taxon>Eukaryota</taxon>
        <taxon>Metazoa</taxon>
        <taxon>Ecdysozoa</taxon>
        <taxon>Arthropoda</taxon>
        <taxon>Hexapoda</taxon>
        <taxon>Insecta</taxon>
        <taxon>Pterygota</taxon>
        <taxon>Neoptera</taxon>
        <taxon>Endopterygota</taxon>
        <taxon>Hymenoptera</taxon>
        <taxon>Apocrita</taxon>
        <taxon>Aculeata</taxon>
        <taxon>Formicoidea</taxon>
        <taxon>Formicidae</taxon>
        <taxon>Myrmicinae</taxon>
        <taxon>Cardiocondyla</taxon>
    </lineage>
</organism>